<dbReference type="AlphaFoldDB" id="A0A0J9TM26"/>
<name>A0A0J9TM26_PLAVI</name>
<dbReference type="EMBL" id="KQ235622">
    <property type="protein sequence ID" value="KMZ96384.1"/>
    <property type="molecule type" value="Genomic_DNA"/>
</dbReference>
<organism evidence="1 2">
    <name type="scientific">Plasmodium vivax North Korean</name>
    <dbReference type="NCBI Taxonomy" id="1035514"/>
    <lineage>
        <taxon>Eukaryota</taxon>
        <taxon>Sar</taxon>
        <taxon>Alveolata</taxon>
        <taxon>Apicomplexa</taxon>
        <taxon>Aconoidasida</taxon>
        <taxon>Haemosporida</taxon>
        <taxon>Plasmodiidae</taxon>
        <taxon>Plasmodium</taxon>
        <taxon>Plasmodium (Plasmodium)</taxon>
    </lineage>
</organism>
<accession>A0A0J9TM26</accession>
<dbReference type="Proteomes" id="UP000053239">
    <property type="component" value="Unassembled WGS sequence"/>
</dbReference>
<evidence type="ECO:0000313" key="1">
    <source>
        <dbReference type="EMBL" id="KMZ96384.1"/>
    </source>
</evidence>
<gene>
    <name evidence="1" type="ORF">PVNG_06340</name>
</gene>
<proteinExistence type="predicted"/>
<sequence length="242" mass="28737">MDKYKHFCIKLLKHIWHASKETYYDNMSYSERCSNLNKWLYFYSKIDPVPKEFIKKVFSIMDNLKGIFPPNHICKYSPYDDYEEPEKVLKLLIFVDNYDAFENVLMKKGHKDYTSCVNYVNKCAAIYRDLNEKYCKVNYRENTKYNNLCQDIITFKQTYVSLSRMPVLSVILPDLDSPMPENTVPTLHIARSWFHGRNKGIKGNNFLDEGEINEMFHNNPNFGNMESDNSTYNIGYNNMDDY</sequence>
<reference evidence="1 2" key="1">
    <citation type="submission" date="2011-09" db="EMBL/GenBank/DDBJ databases">
        <title>The Genome Sequence of Plasmodium vivax North Korean.</title>
        <authorList>
            <consortium name="The Broad Institute Genome Sequencing Platform"/>
            <consortium name="The Broad Institute Genome Sequencing Center for Infectious Disease"/>
            <person name="Neafsey D."/>
            <person name="Carlton J."/>
            <person name="Barnwell J."/>
            <person name="Collins W."/>
            <person name="Escalante A."/>
            <person name="Mullikin J."/>
            <person name="Saul A."/>
            <person name="Guigo R."/>
            <person name="Camara F."/>
            <person name="Young S.K."/>
            <person name="Zeng Q."/>
            <person name="Gargeya S."/>
            <person name="Fitzgerald M."/>
            <person name="Haas B."/>
            <person name="Abouelleil A."/>
            <person name="Alvarado L."/>
            <person name="Arachchi H.M."/>
            <person name="Berlin A."/>
            <person name="Brown A."/>
            <person name="Chapman S.B."/>
            <person name="Chen Z."/>
            <person name="Dunbar C."/>
            <person name="Freedman E."/>
            <person name="Gearin G."/>
            <person name="Gellesch M."/>
            <person name="Goldberg J."/>
            <person name="Griggs A."/>
            <person name="Gujja S."/>
            <person name="Heiman D."/>
            <person name="Howarth C."/>
            <person name="Larson L."/>
            <person name="Lui A."/>
            <person name="MacDonald P.J.P."/>
            <person name="Montmayeur A."/>
            <person name="Murphy C."/>
            <person name="Neiman D."/>
            <person name="Pearson M."/>
            <person name="Priest M."/>
            <person name="Roberts A."/>
            <person name="Saif S."/>
            <person name="Shea T."/>
            <person name="Shenoy N."/>
            <person name="Sisk P."/>
            <person name="Stolte C."/>
            <person name="Sykes S."/>
            <person name="Wortman J."/>
            <person name="Nusbaum C."/>
            <person name="Birren B."/>
        </authorList>
    </citation>
    <scope>NUCLEOTIDE SEQUENCE [LARGE SCALE GENOMIC DNA]</scope>
    <source>
        <strain evidence="1 2">North Korean</strain>
    </source>
</reference>
<evidence type="ECO:0000313" key="2">
    <source>
        <dbReference type="Proteomes" id="UP000053239"/>
    </source>
</evidence>
<protein>
    <recommendedName>
        <fullName evidence="3">PIR Superfamily Protein</fullName>
    </recommendedName>
</protein>
<evidence type="ECO:0008006" key="3">
    <source>
        <dbReference type="Google" id="ProtNLM"/>
    </source>
</evidence>